<organism evidence="1 2">
    <name type="scientific">Polaribacter batillariae</name>
    <dbReference type="NCBI Taxonomy" id="2808900"/>
    <lineage>
        <taxon>Bacteria</taxon>
        <taxon>Pseudomonadati</taxon>
        <taxon>Bacteroidota</taxon>
        <taxon>Flavobacteriia</taxon>
        <taxon>Flavobacteriales</taxon>
        <taxon>Flavobacteriaceae</taxon>
    </lineage>
</organism>
<accession>A0ABX7SZ20</accession>
<dbReference type="RefSeq" id="WP_207972885.1">
    <property type="nucleotide sequence ID" value="NZ_CP071795.1"/>
</dbReference>
<evidence type="ECO:0000313" key="2">
    <source>
        <dbReference type="Proteomes" id="UP000663935"/>
    </source>
</evidence>
<gene>
    <name evidence="1" type="ORF">JL193_05730</name>
</gene>
<dbReference type="Gene3D" id="3.50.50.60">
    <property type="entry name" value="FAD/NAD(P)-binding domain"/>
    <property type="match status" value="1"/>
</dbReference>
<dbReference type="InterPro" id="IPR036188">
    <property type="entry name" value="FAD/NAD-bd_sf"/>
</dbReference>
<protein>
    <submittedName>
        <fullName evidence="1">Lycopene cyclase</fullName>
    </submittedName>
</protein>
<sequence length="381" mass="43623">MTKYDYIIAGAGCAGLSLLYSLLQDPVLQNRSILVIDKDDKKSNDRTWCFWEKEPGVFEAIVHAKWHTLEFLSTNFEKKLDLGTYTYKMIQGIDFYNFVINFSKKFQNVTLLQENILSINSDGNLATLTTKNAVYSANYIFNSTNFFNPKITEENSLLQHFKGWVIKTKTPSFNAKVGRLMDFRVSQENGATFMYVLPTSTTKALVEYTLFSPTLLHKEKYALELKKYIRQELKINNYEIVHEEFGVIPMSLAKFEQNPKENIVNIGTAGGFTKASSGYTFQFIQKNVAKIVANLKADTPPKQPLSFNQKRFNWYDRTLIDVLLSKKLSGKYIFTKMFKKISAEKILAFLGNESSLVEDISIIKTLPLKPFLISGIKQLIK</sequence>
<name>A0ABX7SZ20_9FLAO</name>
<dbReference type="SUPFAM" id="SSF51905">
    <property type="entry name" value="FAD/NAD(P)-binding domain"/>
    <property type="match status" value="1"/>
</dbReference>
<evidence type="ECO:0000313" key="1">
    <source>
        <dbReference type="EMBL" id="QTD38766.1"/>
    </source>
</evidence>
<keyword evidence="2" id="KW-1185">Reference proteome</keyword>
<proteinExistence type="predicted"/>
<dbReference type="Proteomes" id="UP000663935">
    <property type="component" value="Chromosome"/>
</dbReference>
<dbReference type="EMBL" id="CP071795">
    <property type="protein sequence ID" value="QTD38766.1"/>
    <property type="molecule type" value="Genomic_DNA"/>
</dbReference>
<reference evidence="1 2" key="1">
    <citation type="submission" date="2021-03" db="EMBL/GenBank/DDBJ databases">
        <title>Complete genome of Polaribacter_sp.G4M1.</title>
        <authorList>
            <person name="Jeong S.W."/>
            <person name="Bae J.W."/>
        </authorList>
    </citation>
    <scope>NUCLEOTIDE SEQUENCE [LARGE SCALE GENOMIC DNA]</scope>
    <source>
        <strain evidence="1 2">G4M1</strain>
    </source>
</reference>
<dbReference type="Pfam" id="PF05834">
    <property type="entry name" value="Lycopene_cycl"/>
    <property type="match status" value="1"/>
</dbReference>